<reference evidence="2 3" key="1">
    <citation type="journal article" date="2019" name="Appl. Microbiol. Biotechnol.">
        <title>Genome sequence of Isaria javanica and comparative genome analysis insights into family S53 peptidase evolution in fungal entomopathogens.</title>
        <authorList>
            <person name="Lin R."/>
            <person name="Zhang X."/>
            <person name="Xin B."/>
            <person name="Zou M."/>
            <person name="Gao Y."/>
            <person name="Qin F."/>
            <person name="Hu Q."/>
            <person name="Xie B."/>
            <person name="Cheng X."/>
        </authorList>
    </citation>
    <scope>NUCLEOTIDE SEQUENCE [LARGE SCALE GENOMIC DNA]</scope>
    <source>
        <strain evidence="2 3">IJ1G</strain>
    </source>
</reference>
<dbReference type="PRINTS" id="PR01415">
    <property type="entry name" value="ANKYRIN"/>
</dbReference>
<dbReference type="Gene3D" id="1.25.40.20">
    <property type="entry name" value="Ankyrin repeat-containing domain"/>
    <property type="match status" value="2"/>
</dbReference>
<dbReference type="Proteomes" id="UP000315783">
    <property type="component" value="Unassembled WGS sequence"/>
</dbReference>
<sequence length="221" mass="23644">MWYWMCLSDASDHGGLGVDTGHKDYSDTTALICAVGAGRHAVVQLLLTVGVGNAEPADDLASRLTTLKKFDRQATRLGGLTALSAASRNGHESVVRLLLVDSDINPNHQDGLSRTPLTWGVDAGHRDGNGDTPLALAAENGYVNVVELLLAHIRIDLNSINSKRKIPLSLAAQIGKVEVVRRLLAAGADPTMKDDRGFSPVDLVRGRDDRVWPGLDVLANQ</sequence>
<dbReference type="SMART" id="SM00248">
    <property type="entry name" value="ANK"/>
    <property type="match status" value="4"/>
</dbReference>
<evidence type="ECO:0000313" key="2">
    <source>
        <dbReference type="EMBL" id="TQV90076.1"/>
    </source>
</evidence>
<dbReference type="STRING" id="43265.A0A545UKT6"/>
<dbReference type="EMBL" id="SPUK01000038">
    <property type="protein sequence ID" value="TQV90076.1"/>
    <property type="molecule type" value="Genomic_DNA"/>
</dbReference>
<organism evidence="2 3">
    <name type="scientific">Cordyceps javanica</name>
    <dbReference type="NCBI Taxonomy" id="43265"/>
    <lineage>
        <taxon>Eukaryota</taxon>
        <taxon>Fungi</taxon>
        <taxon>Dikarya</taxon>
        <taxon>Ascomycota</taxon>
        <taxon>Pezizomycotina</taxon>
        <taxon>Sordariomycetes</taxon>
        <taxon>Hypocreomycetidae</taxon>
        <taxon>Hypocreales</taxon>
        <taxon>Cordycipitaceae</taxon>
        <taxon>Cordyceps</taxon>
    </lineage>
</organism>
<accession>A0A545UKT6</accession>
<keyword evidence="1" id="KW-0040">ANK repeat</keyword>
<dbReference type="PANTHER" id="PTHR24121">
    <property type="entry name" value="NO MECHANORECEPTOR POTENTIAL C, ISOFORM D-RELATED"/>
    <property type="match status" value="1"/>
</dbReference>
<name>A0A545UKT6_9HYPO</name>
<keyword evidence="3" id="KW-1185">Reference proteome</keyword>
<proteinExistence type="predicted"/>
<dbReference type="SUPFAM" id="SSF48403">
    <property type="entry name" value="Ankyrin repeat"/>
    <property type="match status" value="1"/>
</dbReference>
<dbReference type="AlphaFoldDB" id="A0A545UKT6"/>
<dbReference type="PROSITE" id="PS50297">
    <property type="entry name" value="ANK_REP_REGION"/>
    <property type="match status" value="2"/>
</dbReference>
<dbReference type="Pfam" id="PF12796">
    <property type="entry name" value="Ank_2"/>
    <property type="match status" value="2"/>
</dbReference>
<dbReference type="InterPro" id="IPR002110">
    <property type="entry name" value="Ankyrin_rpt"/>
</dbReference>
<feature type="repeat" description="ANK" evidence="1">
    <location>
        <begin position="163"/>
        <end position="195"/>
    </location>
</feature>
<protein>
    <submittedName>
        <fullName evidence="2">Ankyrin repeat protein</fullName>
    </submittedName>
</protein>
<evidence type="ECO:0000313" key="3">
    <source>
        <dbReference type="Proteomes" id="UP000315783"/>
    </source>
</evidence>
<feature type="repeat" description="ANK" evidence="1">
    <location>
        <begin position="129"/>
        <end position="150"/>
    </location>
</feature>
<dbReference type="PANTHER" id="PTHR24121:SF23">
    <property type="entry name" value="NO MECHANORECEPTOR POTENTIAL C, ISOFORM H"/>
    <property type="match status" value="1"/>
</dbReference>
<dbReference type="InterPro" id="IPR036770">
    <property type="entry name" value="Ankyrin_rpt-contain_sf"/>
</dbReference>
<evidence type="ECO:0000256" key="1">
    <source>
        <dbReference type="PROSITE-ProRule" id="PRU00023"/>
    </source>
</evidence>
<dbReference type="PROSITE" id="PS50088">
    <property type="entry name" value="ANK_REPEAT"/>
    <property type="match status" value="2"/>
</dbReference>
<comment type="caution">
    <text evidence="2">The sequence shown here is derived from an EMBL/GenBank/DDBJ whole genome shotgun (WGS) entry which is preliminary data.</text>
</comment>
<gene>
    <name evidence="2" type="ORF">IF1G_11248</name>
</gene>